<dbReference type="SUPFAM" id="SSF56176">
    <property type="entry name" value="FAD-binding/transporter-associated domain-like"/>
    <property type="match status" value="1"/>
</dbReference>
<dbReference type="PANTHER" id="PTHR13878">
    <property type="entry name" value="GULONOLACTONE OXIDASE"/>
    <property type="match status" value="1"/>
</dbReference>
<comment type="caution">
    <text evidence="7">The sequence shown here is derived from an EMBL/GenBank/DDBJ whole genome shotgun (WGS) entry which is preliminary data.</text>
</comment>
<evidence type="ECO:0000259" key="6">
    <source>
        <dbReference type="PROSITE" id="PS51387"/>
    </source>
</evidence>
<reference evidence="7 8" key="1">
    <citation type="journal article" date="2024" name="IMA Fungus">
        <title>Apiospora arundinis, a panoply of carbohydrate-active enzymes and secondary metabolites.</title>
        <authorList>
            <person name="Sorensen T."/>
            <person name="Petersen C."/>
            <person name="Muurmann A.T."/>
            <person name="Christiansen J.V."/>
            <person name="Brundto M.L."/>
            <person name="Overgaard C.K."/>
            <person name="Boysen A.T."/>
            <person name="Wollenberg R.D."/>
            <person name="Larsen T.O."/>
            <person name="Sorensen J.L."/>
            <person name="Nielsen K.L."/>
            <person name="Sondergaard T.E."/>
        </authorList>
    </citation>
    <scope>NUCLEOTIDE SEQUENCE [LARGE SCALE GENOMIC DNA]</scope>
    <source>
        <strain evidence="7 8">AAU 773</strain>
    </source>
</reference>
<dbReference type="Pfam" id="PF08031">
    <property type="entry name" value="BBE"/>
    <property type="match status" value="1"/>
</dbReference>
<dbReference type="InterPro" id="IPR016166">
    <property type="entry name" value="FAD-bd_PCMH"/>
</dbReference>
<evidence type="ECO:0000256" key="5">
    <source>
        <dbReference type="SAM" id="SignalP"/>
    </source>
</evidence>
<feature type="domain" description="FAD-binding PCMH-type" evidence="6">
    <location>
        <begin position="131"/>
        <end position="310"/>
    </location>
</feature>
<proteinExistence type="inferred from homology"/>
<keyword evidence="4" id="KW-0560">Oxidoreductase</keyword>
<keyword evidence="3" id="KW-0274">FAD</keyword>
<dbReference type="PROSITE" id="PS51387">
    <property type="entry name" value="FAD_PCMH"/>
    <property type="match status" value="1"/>
</dbReference>
<evidence type="ECO:0000256" key="3">
    <source>
        <dbReference type="ARBA" id="ARBA00022827"/>
    </source>
</evidence>
<dbReference type="InterPro" id="IPR012951">
    <property type="entry name" value="BBE"/>
</dbReference>
<evidence type="ECO:0000256" key="1">
    <source>
        <dbReference type="ARBA" id="ARBA00005466"/>
    </source>
</evidence>
<organism evidence="7 8">
    <name type="scientific">Apiospora arundinis</name>
    <dbReference type="NCBI Taxonomy" id="335852"/>
    <lineage>
        <taxon>Eukaryota</taxon>
        <taxon>Fungi</taxon>
        <taxon>Dikarya</taxon>
        <taxon>Ascomycota</taxon>
        <taxon>Pezizomycotina</taxon>
        <taxon>Sordariomycetes</taxon>
        <taxon>Xylariomycetidae</taxon>
        <taxon>Amphisphaeriales</taxon>
        <taxon>Apiosporaceae</taxon>
        <taxon>Apiospora</taxon>
    </lineage>
</organism>
<comment type="similarity">
    <text evidence="1">Belongs to the oxygen-dependent FAD-linked oxidoreductase family.</text>
</comment>
<dbReference type="Pfam" id="PF01565">
    <property type="entry name" value="FAD_binding_4"/>
    <property type="match status" value="1"/>
</dbReference>
<dbReference type="InterPro" id="IPR036318">
    <property type="entry name" value="FAD-bd_PCMH-like_sf"/>
</dbReference>
<feature type="chain" id="PRO_5045987631" evidence="5">
    <location>
        <begin position="20"/>
        <end position="583"/>
    </location>
</feature>
<gene>
    <name evidence="7" type="ORF">PGQ11_013597</name>
</gene>
<evidence type="ECO:0000256" key="2">
    <source>
        <dbReference type="ARBA" id="ARBA00022630"/>
    </source>
</evidence>
<keyword evidence="8" id="KW-1185">Reference proteome</keyword>
<sequence>MVAFNVLLYFVLGAAVSDARIAPTPPRDQLTPTSAEDANCKCFPGDPCWPSKSEWAAFNRTVGGRLVATVPLAAPCHHSPLAPYDPAACAAVRSTWWFPETHLSSSSSPMAPFFANASCDPFTRPEDQCVLGAYPQYAVRAAGAADYQATLAFAAARRLRLVVRNTGHDYFGKSTGAGALALWTHWLKDTAVLGDYASPHYRGPALRLGAGVEGHEAYAAADAAGLTVVGGNCATVGVAGGWSQGAGHGPLNSRFGLGADQVLEWEVVTAGGRHMTASPADNSDLYWALSGGGGGTYAAVVSVTVRAHRLTVVSAATLSFTNAGVSNDTFYEAVQTYVMSLPALTQGGTWSSWLLTPGLFSVAPVVGPELGAPELETLLRPTLEFLNKSGISYQYRLEQFDSFLKTYDTMFSYNNITEYNLGGRLIPKSLVETKSSAAALIDAIRYINKQGGAVFGLSMDVSGFPTGGIQNSVNPAWRSAIMNMVIGLPYDAFDFKANKGMQETMTKVIMPRVEALTPGGGAYSNEGDFQQPDWQHVFYGKNYEALQRVKDKYDPHGLFYGLTAVGSERWTVQEDGRLCRVNP</sequence>
<feature type="signal peptide" evidence="5">
    <location>
        <begin position="1"/>
        <end position="19"/>
    </location>
</feature>
<dbReference type="EMBL" id="JAPCWZ010000009">
    <property type="protein sequence ID" value="KAK8851118.1"/>
    <property type="molecule type" value="Genomic_DNA"/>
</dbReference>
<dbReference type="InterPro" id="IPR006094">
    <property type="entry name" value="Oxid_FAD_bind_N"/>
</dbReference>
<dbReference type="InterPro" id="IPR016169">
    <property type="entry name" value="FAD-bd_PCMH_sub2"/>
</dbReference>
<keyword evidence="2" id="KW-0285">Flavoprotein</keyword>
<evidence type="ECO:0000313" key="8">
    <source>
        <dbReference type="Proteomes" id="UP001390339"/>
    </source>
</evidence>
<accession>A0ABR2HPV9</accession>
<keyword evidence="5" id="KW-0732">Signal</keyword>
<evidence type="ECO:0000256" key="4">
    <source>
        <dbReference type="ARBA" id="ARBA00023002"/>
    </source>
</evidence>
<dbReference type="InterPro" id="IPR016164">
    <property type="entry name" value="FAD-linked_Oxase-like_C"/>
</dbReference>
<dbReference type="PANTHER" id="PTHR13878:SF91">
    <property type="entry name" value="FAD BINDING DOMAIN PROTEIN (AFU_ORTHOLOGUE AFUA_6G12070)-RELATED"/>
    <property type="match status" value="1"/>
</dbReference>
<dbReference type="SUPFAM" id="SSF55103">
    <property type="entry name" value="FAD-linked oxidases, C-terminal domain"/>
    <property type="match status" value="1"/>
</dbReference>
<protein>
    <submittedName>
        <fullName evidence="7">FAD binding domain-containing protein</fullName>
    </submittedName>
</protein>
<dbReference type="Gene3D" id="3.30.465.10">
    <property type="match status" value="2"/>
</dbReference>
<evidence type="ECO:0000313" key="7">
    <source>
        <dbReference type="EMBL" id="KAK8851118.1"/>
    </source>
</evidence>
<dbReference type="Proteomes" id="UP001390339">
    <property type="component" value="Unassembled WGS sequence"/>
</dbReference>
<name>A0ABR2HPV9_9PEZI</name>
<dbReference type="InterPro" id="IPR050432">
    <property type="entry name" value="FAD-linked_Oxidoreductases_BP"/>
</dbReference>